<proteinExistence type="predicted"/>
<comment type="caution">
    <text evidence="1">The sequence shown here is derived from an EMBL/GenBank/DDBJ whole genome shotgun (WGS) entry which is preliminary data.</text>
</comment>
<accession>A0A0F9F069</accession>
<feature type="non-terminal residue" evidence="1">
    <location>
        <position position="105"/>
    </location>
</feature>
<gene>
    <name evidence="1" type="ORF">LCGC14_2365320</name>
</gene>
<evidence type="ECO:0000313" key="1">
    <source>
        <dbReference type="EMBL" id="KKL44477.1"/>
    </source>
</evidence>
<sequence length="105" mass="11992">MKLAVLKEVQHTSARTLGNLFRFFEPAVFPGLLRQSLQMDYCASDDMEFYTLNDQYVASFGIKKNRRNLEWLATMQGCNLTDMQRKAGHDLTDQIVVGTWATGPE</sequence>
<dbReference type="EMBL" id="LAZR01034745">
    <property type="protein sequence ID" value="KKL44477.1"/>
    <property type="molecule type" value="Genomic_DNA"/>
</dbReference>
<organism evidence="1">
    <name type="scientific">marine sediment metagenome</name>
    <dbReference type="NCBI Taxonomy" id="412755"/>
    <lineage>
        <taxon>unclassified sequences</taxon>
        <taxon>metagenomes</taxon>
        <taxon>ecological metagenomes</taxon>
    </lineage>
</organism>
<name>A0A0F9F069_9ZZZZ</name>
<protein>
    <submittedName>
        <fullName evidence="1">Uncharacterized protein</fullName>
    </submittedName>
</protein>
<reference evidence="1" key="1">
    <citation type="journal article" date="2015" name="Nature">
        <title>Complex archaea that bridge the gap between prokaryotes and eukaryotes.</title>
        <authorList>
            <person name="Spang A."/>
            <person name="Saw J.H."/>
            <person name="Jorgensen S.L."/>
            <person name="Zaremba-Niedzwiedzka K."/>
            <person name="Martijn J."/>
            <person name="Lind A.E."/>
            <person name="van Eijk R."/>
            <person name="Schleper C."/>
            <person name="Guy L."/>
            <person name="Ettema T.J."/>
        </authorList>
    </citation>
    <scope>NUCLEOTIDE SEQUENCE</scope>
</reference>
<dbReference type="AlphaFoldDB" id="A0A0F9F069"/>